<protein>
    <submittedName>
        <fullName evidence="4">SEC63 domain-containing protein</fullName>
    </submittedName>
</protein>
<dbReference type="GO" id="GO:0004386">
    <property type="term" value="F:helicase activity"/>
    <property type="evidence" value="ECO:0007669"/>
    <property type="project" value="UniProtKB-KW"/>
</dbReference>
<dbReference type="InterPro" id="IPR036388">
    <property type="entry name" value="WH-like_DNA-bd_sf"/>
</dbReference>
<proteinExistence type="predicted"/>
<evidence type="ECO:0000313" key="2">
    <source>
        <dbReference type="EMBL" id="VDP62634.1"/>
    </source>
</evidence>
<dbReference type="OrthoDB" id="5849725at2759"/>
<accession>A0A3P8FWF7</accession>
<evidence type="ECO:0000259" key="1">
    <source>
        <dbReference type="Pfam" id="PF02889"/>
    </source>
</evidence>
<dbReference type="EMBL" id="UZAH01042979">
    <property type="protein sequence ID" value="VDP62634.1"/>
    <property type="molecule type" value="Genomic_DNA"/>
</dbReference>
<feature type="domain" description="SEC63" evidence="1">
    <location>
        <begin position="49"/>
        <end position="101"/>
    </location>
</feature>
<dbReference type="Gene3D" id="1.10.3380.10">
    <property type="entry name" value="Sec63 N-terminal domain-like domain"/>
    <property type="match status" value="1"/>
</dbReference>
<sequence length="147" mass="16895">MAYGLPHMILDKDPDLRHHLTRMVTDVAVKLDQNQMIRFDSVNAFMHATDLGRIASNFYIKYETIEMLNETGLPVSLSAFMPDDMVIALISMATEFSQLKVSSFLKFLHLTIVCSLPRMPFYLYLCFMLVFSEDSLCFHISCQRNGL</sequence>
<dbReference type="Proteomes" id="UP000050761">
    <property type="component" value="Unassembled WGS sequence"/>
</dbReference>
<accession>A0A183GX95</accession>
<organism evidence="3 4">
    <name type="scientific">Heligmosomoides polygyrus</name>
    <name type="common">Parasitic roundworm</name>
    <dbReference type="NCBI Taxonomy" id="6339"/>
    <lineage>
        <taxon>Eukaryota</taxon>
        <taxon>Metazoa</taxon>
        <taxon>Ecdysozoa</taxon>
        <taxon>Nematoda</taxon>
        <taxon>Chromadorea</taxon>
        <taxon>Rhabditida</taxon>
        <taxon>Rhabditina</taxon>
        <taxon>Rhabditomorpha</taxon>
        <taxon>Strongyloidea</taxon>
        <taxon>Heligmosomidae</taxon>
        <taxon>Heligmosomoides</taxon>
    </lineage>
</organism>
<dbReference type="AlphaFoldDB" id="A0A183GX95"/>
<reference evidence="2 3" key="1">
    <citation type="submission" date="2018-11" db="EMBL/GenBank/DDBJ databases">
        <authorList>
            <consortium name="Pathogen Informatics"/>
        </authorList>
    </citation>
    <scope>NUCLEOTIDE SEQUENCE [LARGE SCALE GENOMIC DNA]</scope>
</reference>
<dbReference type="WBParaSite" id="HPBE_0002731501-mRNA-1">
    <property type="protein sequence ID" value="HPBE_0002731501-mRNA-1"/>
    <property type="gene ID" value="HPBE_0002731501"/>
</dbReference>
<dbReference type="Gene3D" id="1.10.10.10">
    <property type="entry name" value="Winged helix-like DNA-binding domain superfamily/Winged helix DNA-binding domain"/>
    <property type="match status" value="1"/>
</dbReference>
<name>A0A183GX95_HELPZ</name>
<reference evidence="4" key="2">
    <citation type="submission" date="2019-09" db="UniProtKB">
        <authorList>
            <consortium name="WormBaseParasite"/>
        </authorList>
    </citation>
    <scope>IDENTIFICATION</scope>
</reference>
<dbReference type="Pfam" id="PF02889">
    <property type="entry name" value="Sec63"/>
    <property type="match status" value="1"/>
</dbReference>
<keyword evidence="3" id="KW-1185">Reference proteome</keyword>
<gene>
    <name evidence="2" type="ORF">HPBE_LOCUS27314</name>
</gene>
<evidence type="ECO:0000313" key="4">
    <source>
        <dbReference type="WBParaSite" id="HPBE_0002731501-mRNA-1"/>
    </source>
</evidence>
<evidence type="ECO:0000313" key="3">
    <source>
        <dbReference type="Proteomes" id="UP000050761"/>
    </source>
</evidence>
<dbReference type="InterPro" id="IPR004179">
    <property type="entry name" value="Sec63-dom"/>
</dbReference>